<reference evidence="2 3" key="1">
    <citation type="submission" date="2020-08" db="EMBL/GenBank/DDBJ databases">
        <title>Sequencing the genomes of 1000 actinobacteria strains.</title>
        <authorList>
            <person name="Klenk H.-P."/>
        </authorList>
    </citation>
    <scope>NUCLEOTIDE SEQUENCE [LARGE SCALE GENOMIC DNA]</scope>
    <source>
        <strain evidence="2 3">DSM 43582</strain>
    </source>
</reference>
<evidence type="ECO:0000313" key="2">
    <source>
        <dbReference type="EMBL" id="MBB5917474.1"/>
    </source>
</evidence>
<keyword evidence="1" id="KW-0812">Transmembrane</keyword>
<keyword evidence="3" id="KW-1185">Reference proteome</keyword>
<evidence type="ECO:0000256" key="1">
    <source>
        <dbReference type="SAM" id="Phobius"/>
    </source>
</evidence>
<proteinExistence type="predicted"/>
<feature type="transmembrane region" description="Helical" evidence="1">
    <location>
        <begin position="12"/>
        <end position="34"/>
    </location>
</feature>
<evidence type="ECO:0000313" key="3">
    <source>
        <dbReference type="Proteomes" id="UP000540412"/>
    </source>
</evidence>
<keyword evidence="1" id="KW-0472">Membrane</keyword>
<dbReference type="AlphaFoldDB" id="A0A7W9PKU7"/>
<sequence length="36" mass="3714">MLSRIRVTLGGFIRTQALVSLIGAFLSVPIAAVADG</sequence>
<gene>
    <name evidence="2" type="ORF">BJY24_006386</name>
</gene>
<dbReference type="EMBL" id="JACHIT010000002">
    <property type="protein sequence ID" value="MBB5917474.1"/>
    <property type="molecule type" value="Genomic_DNA"/>
</dbReference>
<protein>
    <submittedName>
        <fullName evidence="2">Uncharacterized protein</fullName>
    </submittedName>
</protein>
<name>A0A7W9PKU7_9NOCA</name>
<organism evidence="2 3">
    <name type="scientific">Nocardia transvalensis</name>
    <dbReference type="NCBI Taxonomy" id="37333"/>
    <lineage>
        <taxon>Bacteria</taxon>
        <taxon>Bacillati</taxon>
        <taxon>Actinomycetota</taxon>
        <taxon>Actinomycetes</taxon>
        <taxon>Mycobacteriales</taxon>
        <taxon>Nocardiaceae</taxon>
        <taxon>Nocardia</taxon>
    </lineage>
</organism>
<keyword evidence="1" id="KW-1133">Transmembrane helix</keyword>
<accession>A0A7W9PKU7</accession>
<comment type="caution">
    <text evidence="2">The sequence shown here is derived from an EMBL/GenBank/DDBJ whole genome shotgun (WGS) entry which is preliminary data.</text>
</comment>
<dbReference type="Proteomes" id="UP000540412">
    <property type="component" value="Unassembled WGS sequence"/>
</dbReference>